<dbReference type="PRINTS" id="PR00081">
    <property type="entry name" value="GDHRDH"/>
</dbReference>
<accession>A0A2B7XMN8</accession>
<dbReference type="PANTHER" id="PTHR43157">
    <property type="entry name" value="PHOSPHATIDYLINOSITOL-GLYCAN BIOSYNTHESIS CLASS F PROTEIN-RELATED"/>
    <property type="match status" value="1"/>
</dbReference>
<dbReference type="PRINTS" id="PR00080">
    <property type="entry name" value="SDRFAMILY"/>
</dbReference>
<comment type="similarity">
    <text evidence="1 3">Belongs to the short-chain dehydrogenases/reductases (SDR) family.</text>
</comment>
<keyword evidence="5" id="KW-1185">Reference proteome</keyword>
<keyword evidence="2" id="KW-0560">Oxidoreductase</keyword>
<dbReference type="GO" id="GO:0016491">
    <property type="term" value="F:oxidoreductase activity"/>
    <property type="evidence" value="ECO:0007669"/>
    <property type="project" value="UniProtKB-KW"/>
</dbReference>
<evidence type="ECO:0000313" key="4">
    <source>
        <dbReference type="EMBL" id="PGH09817.1"/>
    </source>
</evidence>
<dbReference type="Proteomes" id="UP000224080">
    <property type="component" value="Unassembled WGS sequence"/>
</dbReference>
<comment type="caution">
    <text evidence="4">The sequence shown here is derived from an EMBL/GenBank/DDBJ whole genome shotgun (WGS) entry which is preliminary data.</text>
</comment>
<dbReference type="STRING" id="2060905.A0A2B7XMN8"/>
<name>A0A2B7XMN8_9EURO</name>
<evidence type="ECO:0000256" key="3">
    <source>
        <dbReference type="RuleBase" id="RU000363"/>
    </source>
</evidence>
<gene>
    <name evidence="4" type="ORF">GX51_00504</name>
</gene>
<organism evidence="4 5">
    <name type="scientific">Blastomyces parvus</name>
    <dbReference type="NCBI Taxonomy" id="2060905"/>
    <lineage>
        <taxon>Eukaryota</taxon>
        <taxon>Fungi</taxon>
        <taxon>Dikarya</taxon>
        <taxon>Ascomycota</taxon>
        <taxon>Pezizomycotina</taxon>
        <taxon>Eurotiomycetes</taxon>
        <taxon>Eurotiomycetidae</taxon>
        <taxon>Onygenales</taxon>
        <taxon>Ajellomycetaceae</taxon>
        <taxon>Blastomyces</taxon>
    </lineage>
</organism>
<protein>
    <submittedName>
        <fullName evidence="4">Uncharacterized protein</fullName>
    </submittedName>
</protein>
<evidence type="ECO:0000256" key="1">
    <source>
        <dbReference type="ARBA" id="ARBA00006484"/>
    </source>
</evidence>
<evidence type="ECO:0000313" key="5">
    <source>
        <dbReference type="Proteomes" id="UP000224080"/>
    </source>
</evidence>
<dbReference type="EMBL" id="PDNC01000003">
    <property type="protein sequence ID" value="PGH09817.1"/>
    <property type="molecule type" value="Genomic_DNA"/>
</dbReference>
<dbReference type="SUPFAM" id="SSF51735">
    <property type="entry name" value="NAD(P)-binding Rossmann-fold domains"/>
    <property type="match status" value="1"/>
</dbReference>
<proteinExistence type="inferred from homology"/>
<dbReference type="Gene3D" id="3.40.50.720">
    <property type="entry name" value="NAD(P)-binding Rossmann-like Domain"/>
    <property type="match status" value="1"/>
</dbReference>
<evidence type="ECO:0000256" key="2">
    <source>
        <dbReference type="ARBA" id="ARBA00023002"/>
    </source>
</evidence>
<dbReference type="AlphaFoldDB" id="A0A2B7XMN8"/>
<dbReference type="OrthoDB" id="191139at2759"/>
<dbReference type="InterPro" id="IPR002347">
    <property type="entry name" value="SDR_fam"/>
</dbReference>
<dbReference type="PANTHER" id="PTHR43157:SF31">
    <property type="entry name" value="PHOSPHATIDYLINOSITOL-GLYCAN BIOSYNTHESIS CLASS F PROTEIN"/>
    <property type="match status" value="1"/>
</dbReference>
<reference evidence="4 5" key="1">
    <citation type="submission" date="2017-10" db="EMBL/GenBank/DDBJ databases">
        <title>Comparative genomics in systemic dimorphic fungi from Ajellomycetaceae.</title>
        <authorList>
            <person name="Munoz J.F."/>
            <person name="Mcewen J.G."/>
            <person name="Clay O.K."/>
            <person name="Cuomo C.A."/>
        </authorList>
    </citation>
    <scope>NUCLEOTIDE SEQUENCE [LARGE SCALE GENOMIC DNA]</scope>
    <source>
        <strain evidence="4 5">UAMH130</strain>
    </source>
</reference>
<dbReference type="InterPro" id="IPR036291">
    <property type="entry name" value="NAD(P)-bd_dom_sf"/>
</dbReference>
<dbReference type="Pfam" id="PF00106">
    <property type="entry name" value="adh_short"/>
    <property type="match status" value="1"/>
</dbReference>
<sequence length="318" mass="34228">MTSHAEFGLNTTATEATKVFSDQIKGLTVLVTGVSPKGLGGAFVKAIAAHSPARIIITGRSQEKLDEISKELTTSFPKVLIIAIVVDLTSLLSVRKAAVKINRQVDAIDVVLNNAGIMAVQERELSENGFELQLATNHIGHFLLTNLLMDKIRQAAAQRPGSTRIINVSSDGHGFSPFRFQDYNFNGKPPIAGYDSMIAYGQSKTANILFTTYLAKHLASEGIVSFSLHPGVIATELARYMNPKNFGSLADLIPHWKTPDGGASTSVVAAFDPALKAHSGAFLMDCQVTPAAPYASDIQNAEKLWKLSEKFVGQEFAL</sequence>